<dbReference type="EMBL" id="JAZHPZ010000006">
    <property type="protein sequence ID" value="MEF2967040.1"/>
    <property type="molecule type" value="Genomic_DNA"/>
</dbReference>
<dbReference type="Proteomes" id="UP001306950">
    <property type="component" value="Unassembled WGS sequence"/>
</dbReference>
<name>A0ABU7VTE0_9BACL</name>
<accession>A0ABU7VTE0</accession>
<protein>
    <submittedName>
        <fullName evidence="1">DUF488 family protein</fullName>
    </submittedName>
</protein>
<dbReference type="RefSeq" id="WP_331847260.1">
    <property type="nucleotide sequence ID" value="NZ_JAZHPZ010000006.1"/>
</dbReference>
<reference evidence="1 2" key="1">
    <citation type="submission" date="2024-02" db="EMBL/GenBank/DDBJ databases">
        <title>A nitrogen-fixing paenibacillus bacterium.</title>
        <authorList>
            <person name="Zhang W.L."/>
            <person name="Chen S.F."/>
        </authorList>
    </citation>
    <scope>NUCLEOTIDE SEQUENCE [LARGE SCALE GENOMIC DNA]</scope>
    <source>
        <strain evidence="1 2">M1</strain>
    </source>
</reference>
<evidence type="ECO:0000313" key="1">
    <source>
        <dbReference type="EMBL" id="MEF2967040.1"/>
    </source>
</evidence>
<evidence type="ECO:0000313" key="2">
    <source>
        <dbReference type="Proteomes" id="UP001306950"/>
    </source>
</evidence>
<comment type="caution">
    <text evidence="1">The sequence shown here is derived from an EMBL/GenBank/DDBJ whole genome shotgun (WGS) entry which is preliminary data.</text>
</comment>
<dbReference type="Pfam" id="PF22752">
    <property type="entry name" value="DUF488-N3i"/>
    <property type="match status" value="1"/>
</dbReference>
<dbReference type="InterPro" id="IPR052552">
    <property type="entry name" value="YeaO-like"/>
</dbReference>
<dbReference type="PANTHER" id="PTHR36849:SF1">
    <property type="entry name" value="CYTOPLASMIC PROTEIN"/>
    <property type="match status" value="1"/>
</dbReference>
<keyword evidence="2" id="KW-1185">Reference proteome</keyword>
<sequence length="119" mass="14201">MNPIRIKRIYEEEEPADGRRILVDRIWPRGVSKDKAAVDEWLKEIGPSHELRKWFGHKRENYEEFKDRYMKEVLESEERSRLLRQIRSWAEEGTVTLLYAAKDRECNQAVVLAELLSSL</sequence>
<gene>
    <name evidence="1" type="ORF">V3851_14455</name>
</gene>
<proteinExistence type="predicted"/>
<dbReference type="PANTHER" id="PTHR36849">
    <property type="entry name" value="CYTOPLASMIC PROTEIN-RELATED"/>
    <property type="match status" value="1"/>
</dbReference>
<organism evidence="1 2">
    <name type="scientific">Paenibacillus haidiansis</name>
    <dbReference type="NCBI Taxonomy" id="1574488"/>
    <lineage>
        <taxon>Bacteria</taxon>
        <taxon>Bacillati</taxon>
        <taxon>Bacillota</taxon>
        <taxon>Bacilli</taxon>
        <taxon>Bacillales</taxon>
        <taxon>Paenibacillaceae</taxon>
        <taxon>Paenibacillus</taxon>
    </lineage>
</organism>